<organism evidence="2 3">
    <name type="scientific">Stylosanthes scabra</name>
    <dbReference type="NCBI Taxonomy" id="79078"/>
    <lineage>
        <taxon>Eukaryota</taxon>
        <taxon>Viridiplantae</taxon>
        <taxon>Streptophyta</taxon>
        <taxon>Embryophyta</taxon>
        <taxon>Tracheophyta</taxon>
        <taxon>Spermatophyta</taxon>
        <taxon>Magnoliopsida</taxon>
        <taxon>eudicotyledons</taxon>
        <taxon>Gunneridae</taxon>
        <taxon>Pentapetalae</taxon>
        <taxon>rosids</taxon>
        <taxon>fabids</taxon>
        <taxon>Fabales</taxon>
        <taxon>Fabaceae</taxon>
        <taxon>Papilionoideae</taxon>
        <taxon>50 kb inversion clade</taxon>
        <taxon>dalbergioids sensu lato</taxon>
        <taxon>Dalbergieae</taxon>
        <taxon>Pterocarpus clade</taxon>
        <taxon>Stylosanthes</taxon>
    </lineage>
</organism>
<keyword evidence="3" id="KW-1185">Reference proteome</keyword>
<protein>
    <submittedName>
        <fullName evidence="2">Uncharacterized protein</fullName>
    </submittedName>
</protein>
<feature type="compositionally biased region" description="Gly residues" evidence="1">
    <location>
        <begin position="64"/>
        <end position="73"/>
    </location>
</feature>
<name>A0ABU6VG48_9FABA</name>
<feature type="region of interest" description="Disordered" evidence="1">
    <location>
        <begin position="23"/>
        <end position="43"/>
    </location>
</feature>
<accession>A0ABU6VG48</accession>
<dbReference type="Proteomes" id="UP001341840">
    <property type="component" value="Unassembled WGS sequence"/>
</dbReference>
<feature type="region of interest" description="Disordered" evidence="1">
    <location>
        <begin position="61"/>
        <end position="88"/>
    </location>
</feature>
<dbReference type="EMBL" id="JASCZI010151267">
    <property type="protein sequence ID" value="MED6171553.1"/>
    <property type="molecule type" value="Genomic_DNA"/>
</dbReference>
<evidence type="ECO:0000313" key="2">
    <source>
        <dbReference type="EMBL" id="MED6171553.1"/>
    </source>
</evidence>
<comment type="caution">
    <text evidence="2">The sequence shown here is derived from an EMBL/GenBank/DDBJ whole genome shotgun (WGS) entry which is preliminary data.</text>
</comment>
<reference evidence="2 3" key="1">
    <citation type="journal article" date="2023" name="Plants (Basel)">
        <title>Bridging the Gap: Combining Genomics and Transcriptomics Approaches to Understand Stylosanthes scabra, an Orphan Legume from the Brazilian Caatinga.</title>
        <authorList>
            <person name="Ferreira-Neto J.R.C."/>
            <person name="da Silva M.D."/>
            <person name="Binneck E."/>
            <person name="de Melo N.F."/>
            <person name="da Silva R.H."/>
            <person name="de Melo A.L.T.M."/>
            <person name="Pandolfi V."/>
            <person name="Bustamante F.O."/>
            <person name="Brasileiro-Vidal A.C."/>
            <person name="Benko-Iseppon A.M."/>
        </authorList>
    </citation>
    <scope>NUCLEOTIDE SEQUENCE [LARGE SCALE GENOMIC DNA]</scope>
    <source>
        <tissue evidence="2">Leaves</tissue>
    </source>
</reference>
<proteinExistence type="predicted"/>
<evidence type="ECO:0000313" key="3">
    <source>
        <dbReference type="Proteomes" id="UP001341840"/>
    </source>
</evidence>
<gene>
    <name evidence="2" type="ORF">PIB30_041703</name>
</gene>
<sequence length="114" mass="12344">MAADPYYQNQGLSNYYSFRVGPCSNHHRRNNNDNSNNNSNDEDVSICASDELMRFGLTAMGSSSGLGGGGTASGGTKSRLEDQAKKDYAPEMQDFLQESRVSTTATATAFRNLC</sequence>
<evidence type="ECO:0000256" key="1">
    <source>
        <dbReference type="SAM" id="MobiDB-lite"/>
    </source>
</evidence>
<feature type="compositionally biased region" description="Basic and acidic residues" evidence="1">
    <location>
        <begin position="78"/>
        <end position="88"/>
    </location>
</feature>